<proteinExistence type="predicted"/>
<comment type="caution">
    <text evidence="2">The sequence shown here is derived from an EMBL/GenBank/DDBJ whole genome shotgun (WGS) entry which is preliminary data.</text>
</comment>
<keyword evidence="1" id="KW-0812">Transmembrane</keyword>
<protein>
    <submittedName>
        <fullName evidence="2">Uncharacterized protein</fullName>
    </submittedName>
</protein>
<dbReference type="RefSeq" id="WP_379813636.1">
    <property type="nucleotide sequence ID" value="NZ_JBHUDZ010000018.1"/>
</dbReference>
<feature type="transmembrane region" description="Helical" evidence="1">
    <location>
        <begin position="9"/>
        <end position="27"/>
    </location>
</feature>
<dbReference type="EMBL" id="JBHUDZ010000018">
    <property type="protein sequence ID" value="MFD1605825.1"/>
    <property type="molecule type" value="Genomic_DNA"/>
</dbReference>
<evidence type="ECO:0000313" key="3">
    <source>
        <dbReference type="Proteomes" id="UP001597138"/>
    </source>
</evidence>
<evidence type="ECO:0000313" key="2">
    <source>
        <dbReference type="EMBL" id="MFD1605825.1"/>
    </source>
</evidence>
<gene>
    <name evidence="2" type="ORF">ACFSC2_24015</name>
</gene>
<accession>A0ABW4HM78</accession>
<evidence type="ECO:0000256" key="1">
    <source>
        <dbReference type="SAM" id="Phobius"/>
    </source>
</evidence>
<reference evidence="3" key="1">
    <citation type="journal article" date="2019" name="Int. J. Syst. Evol. Microbiol.">
        <title>The Global Catalogue of Microorganisms (GCM) 10K type strain sequencing project: providing services to taxonomists for standard genome sequencing and annotation.</title>
        <authorList>
            <consortium name="The Broad Institute Genomics Platform"/>
            <consortium name="The Broad Institute Genome Sequencing Center for Infectious Disease"/>
            <person name="Wu L."/>
            <person name="Ma J."/>
        </authorList>
    </citation>
    <scope>NUCLEOTIDE SEQUENCE [LARGE SCALE GENOMIC DNA]</scope>
    <source>
        <strain evidence="3">CCUG 70865</strain>
    </source>
</reference>
<organism evidence="2 3">
    <name type="scientific">Flavobacterium artemisiae</name>
    <dbReference type="NCBI Taxonomy" id="2126556"/>
    <lineage>
        <taxon>Bacteria</taxon>
        <taxon>Pseudomonadati</taxon>
        <taxon>Bacteroidota</taxon>
        <taxon>Flavobacteriia</taxon>
        <taxon>Flavobacteriales</taxon>
        <taxon>Flavobacteriaceae</taxon>
        <taxon>Flavobacterium</taxon>
    </lineage>
</organism>
<name>A0ABW4HM78_9FLAO</name>
<sequence>MKKLIFKFWIINFLISIVLFIIYRIVIIETKATDGDWFENFIAILDILLNIILSTVYLIGILICSLPLFLNLKKNIRNNYYMSLLTFLGLPFIFIITVIIILATDNQSFKIRPMQIFGAFSLIYIFLSSIQFLLFRRKTKKHELNE</sequence>
<feature type="transmembrane region" description="Helical" evidence="1">
    <location>
        <begin position="82"/>
        <end position="104"/>
    </location>
</feature>
<keyword evidence="1" id="KW-0472">Membrane</keyword>
<feature type="transmembrane region" description="Helical" evidence="1">
    <location>
        <begin position="116"/>
        <end position="135"/>
    </location>
</feature>
<feature type="transmembrane region" description="Helical" evidence="1">
    <location>
        <begin position="47"/>
        <end position="70"/>
    </location>
</feature>
<keyword evidence="1" id="KW-1133">Transmembrane helix</keyword>
<keyword evidence="3" id="KW-1185">Reference proteome</keyword>
<dbReference type="Proteomes" id="UP001597138">
    <property type="component" value="Unassembled WGS sequence"/>
</dbReference>